<dbReference type="Pfam" id="PF03966">
    <property type="entry name" value="Trm112p"/>
    <property type="match status" value="1"/>
</dbReference>
<proteinExistence type="inferred from homology"/>
<dbReference type="EMBL" id="AWGA01000012">
    <property type="protein sequence ID" value="TEA27939.1"/>
    <property type="molecule type" value="Genomic_DNA"/>
</dbReference>
<dbReference type="Gene3D" id="2.20.25.10">
    <property type="match status" value="1"/>
</dbReference>
<dbReference type="FunFam" id="2.20.25.10:FF:000002">
    <property type="entry name" value="UPF0434 protein YcaR"/>
    <property type="match status" value="1"/>
</dbReference>
<gene>
    <name evidence="2" type="ORF">O970_01275</name>
</gene>
<dbReference type="Proteomes" id="UP000506160">
    <property type="component" value="Unassembled WGS sequence"/>
</dbReference>
<dbReference type="AlphaFoldDB" id="A0AB94IEM1"/>
<name>A0AB94IEM1_9GAMM</name>
<dbReference type="HAMAP" id="MF_01187">
    <property type="entry name" value="UPF0434"/>
    <property type="match status" value="1"/>
</dbReference>
<evidence type="ECO:0000313" key="3">
    <source>
        <dbReference type="Proteomes" id="UP000506160"/>
    </source>
</evidence>
<keyword evidence="3" id="KW-1185">Reference proteome</keyword>
<dbReference type="SUPFAM" id="SSF158997">
    <property type="entry name" value="Trm112p-like"/>
    <property type="match status" value="1"/>
</dbReference>
<comment type="caution">
    <text evidence="2">The sequence shown here is derived from an EMBL/GenBank/DDBJ whole genome shotgun (WGS) entry which is preliminary data.</text>
</comment>
<accession>A0AB94IEM1</accession>
<dbReference type="InterPro" id="IPR005651">
    <property type="entry name" value="Trm112-like"/>
</dbReference>
<reference evidence="2 3" key="1">
    <citation type="journal article" date="2014" name="Appl. Environ. Microbiol.">
        <title>Genomic features of a bumble bee symbiont reflect its host environment.</title>
        <authorList>
            <person name="Martinson V.G."/>
            <person name="Magoc T."/>
            <person name="Koch H."/>
            <person name="Salzberg S.L."/>
            <person name="Moran N.A."/>
        </authorList>
    </citation>
    <scope>NUCLEOTIDE SEQUENCE [LARGE SCALE GENOMIC DNA]</scope>
    <source>
        <strain evidence="2 3">Bimp</strain>
    </source>
</reference>
<evidence type="ECO:0000256" key="1">
    <source>
        <dbReference type="HAMAP-Rule" id="MF_01187"/>
    </source>
</evidence>
<sequence length="60" mass="6892">MEMHLLKSIVCPRCFGQLDYDNSKQQLVCQQDKLAYPIRDNIPVLLTSEAVNLPESEVEQ</sequence>
<evidence type="ECO:0000313" key="2">
    <source>
        <dbReference type="EMBL" id="TEA27939.1"/>
    </source>
</evidence>
<comment type="similarity">
    <text evidence="1">Belongs to the UPF0434 family.</text>
</comment>
<protein>
    <recommendedName>
        <fullName evidence="1">UPF0434 protein O970_01275</fullName>
    </recommendedName>
</protein>
<dbReference type="RefSeq" id="WP_024495377.1">
    <property type="nucleotide sequence ID" value="NZ_AWGA01000012.1"/>
</dbReference>
<organism evidence="2 3">
    <name type="scientific">Candidatus Schmidhempelia bombi str. Bimp</name>
    <dbReference type="NCBI Taxonomy" id="1387197"/>
    <lineage>
        <taxon>Bacteria</taxon>
        <taxon>Pseudomonadati</taxon>
        <taxon>Pseudomonadota</taxon>
        <taxon>Gammaproteobacteria</taxon>
        <taxon>Orbales</taxon>
        <taxon>Orbaceae</taxon>
        <taxon>Candidatus Schmidhempelia</taxon>
    </lineage>
</organism>